<evidence type="ECO:0000256" key="8">
    <source>
        <dbReference type="ARBA" id="ARBA00022989"/>
    </source>
</evidence>
<dbReference type="Pfam" id="PF03748">
    <property type="entry name" value="FliL"/>
    <property type="match status" value="1"/>
</dbReference>
<organism evidence="12 13">
    <name type="scientific">Dongia rigui</name>
    <dbReference type="NCBI Taxonomy" id="940149"/>
    <lineage>
        <taxon>Bacteria</taxon>
        <taxon>Pseudomonadati</taxon>
        <taxon>Pseudomonadota</taxon>
        <taxon>Alphaproteobacteria</taxon>
        <taxon>Rhodospirillales</taxon>
        <taxon>Dongiaceae</taxon>
        <taxon>Dongia</taxon>
    </lineage>
</organism>
<evidence type="ECO:0000256" key="2">
    <source>
        <dbReference type="ARBA" id="ARBA00004162"/>
    </source>
</evidence>
<keyword evidence="13" id="KW-1185">Reference proteome</keyword>
<comment type="caution">
    <text evidence="12">The sequence shown here is derived from an EMBL/GenBank/DDBJ whole genome shotgun (WGS) entry which is preliminary data.</text>
</comment>
<name>A0ABU5DU95_9PROT</name>
<keyword evidence="12" id="KW-0282">Flagellum</keyword>
<sequence length="176" mass="19240">MAEEGAEGAPQKKKMSGKKLVLFIVLPLLLLGGGGAAAYFLLFKEDPKKAEAGHEGEADAAAAEEEAAAEDEAHPPVFIELPKMQANLIMTGKKQPFMVTTLVLEVGSPEEQKLVEELQPRIENEIVTYLRSLRPEDIQGAAGLQRLREELLLRVKAAAKPAKVKDILFKEMLVQQ</sequence>
<keyword evidence="4" id="KW-1003">Cell membrane</keyword>
<dbReference type="PANTHER" id="PTHR35091">
    <property type="entry name" value="FLAGELLAR PROTEIN FLIL"/>
    <property type="match status" value="1"/>
</dbReference>
<comment type="similarity">
    <text evidence="3 10">Belongs to the FliL family.</text>
</comment>
<keyword evidence="6 10" id="KW-0812">Transmembrane</keyword>
<dbReference type="Proteomes" id="UP001271769">
    <property type="component" value="Unassembled WGS sequence"/>
</dbReference>
<evidence type="ECO:0000256" key="7">
    <source>
        <dbReference type="ARBA" id="ARBA00022779"/>
    </source>
</evidence>
<evidence type="ECO:0000256" key="4">
    <source>
        <dbReference type="ARBA" id="ARBA00022475"/>
    </source>
</evidence>
<keyword evidence="5 10" id="KW-0145">Chemotaxis</keyword>
<evidence type="ECO:0000256" key="9">
    <source>
        <dbReference type="ARBA" id="ARBA00023136"/>
    </source>
</evidence>
<dbReference type="EMBL" id="JAXCLX010000001">
    <property type="protein sequence ID" value="MDY0870530.1"/>
    <property type="molecule type" value="Genomic_DNA"/>
</dbReference>
<comment type="subcellular location">
    <subcellularLocation>
        <location evidence="10">Cell inner membrane</location>
    </subcellularLocation>
    <subcellularLocation>
        <location evidence="2">Cell membrane</location>
        <topology evidence="2">Single-pass membrane protein</topology>
    </subcellularLocation>
</comment>
<protein>
    <recommendedName>
        <fullName evidence="10">Flagellar protein FliL</fullName>
    </recommendedName>
</protein>
<feature type="region of interest" description="Disordered" evidence="11">
    <location>
        <begin position="52"/>
        <end position="73"/>
    </location>
</feature>
<keyword evidence="12" id="KW-0966">Cell projection</keyword>
<evidence type="ECO:0000313" key="12">
    <source>
        <dbReference type="EMBL" id="MDY0870530.1"/>
    </source>
</evidence>
<gene>
    <name evidence="12" type="ORF">SMD31_01290</name>
</gene>
<evidence type="ECO:0000256" key="6">
    <source>
        <dbReference type="ARBA" id="ARBA00022692"/>
    </source>
</evidence>
<keyword evidence="8 10" id="KW-1133">Transmembrane helix</keyword>
<proteinExistence type="inferred from homology"/>
<evidence type="ECO:0000256" key="11">
    <source>
        <dbReference type="SAM" id="MobiDB-lite"/>
    </source>
</evidence>
<accession>A0ABU5DU95</accession>
<dbReference type="RefSeq" id="WP_320498794.1">
    <property type="nucleotide sequence ID" value="NZ_JAXCLX010000001.1"/>
</dbReference>
<comment type="function">
    <text evidence="1 10">Controls the rotational direction of flagella during chemotaxis.</text>
</comment>
<feature type="transmembrane region" description="Helical" evidence="10">
    <location>
        <begin position="20"/>
        <end position="42"/>
    </location>
</feature>
<keyword evidence="9 10" id="KW-0472">Membrane</keyword>
<evidence type="ECO:0000256" key="3">
    <source>
        <dbReference type="ARBA" id="ARBA00008281"/>
    </source>
</evidence>
<dbReference type="PANTHER" id="PTHR35091:SF2">
    <property type="entry name" value="FLAGELLAR PROTEIN FLIL"/>
    <property type="match status" value="1"/>
</dbReference>
<evidence type="ECO:0000256" key="1">
    <source>
        <dbReference type="ARBA" id="ARBA00002254"/>
    </source>
</evidence>
<evidence type="ECO:0000256" key="10">
    <source>
        <dbReference type="RuleBase" id="RU364125"/>
    </source>
</evidence>
<keyword evidence="12" id="KW-0969">Cilium</keyword>
<evidence type="ECO:0000313" key="13">
    <source>
        <dbReference type="Proteomes" id="UP001271769"/>
    </source>
</evidence>
<keyword evidence="10" id="KW-0997">Cell inner membrane</keyword>
<evidence type="ECO:0000256" key="5">
    <source>
        <dbReference type="ARBA" id="ARBA00022500"/>
    </source>
</evidence>
<reference evidence="12 13" key="1">
    <citation type="journal article" date="2013" name="Antonie Van Leeuwenhoek">
        <title>Dongia rigui sp. nov., isolated from freshwater of a large wetland in Korea.</title>
        <authorList>
            <person name="Baik K.S."/>
            <person name="Hwang Y.M."/>
            <person name="Choi J.S."/>
            <person name="Kwon J."/>
            <person name="Seong C.N."/>
        </authorList>
    </citation>
    <scope>NUCLEOTIDE SEQUENCE [LARGE SCALE GENOMIC DNA]</scope>
    <source>
        <strain evidence="12 13">04SU4-P</strain>
    </source>
</reference>
<keyword evidence="7 10" id="KW-0283">Flagellar rotation</keyword>
<dbReference type="InterPro" id="IPR005503">
    <property type="entry name" value="FliL"/>
</dbReference>